<reference evidence="1 2" key="1">
    <citation type="submission" date="2021-06" db="EMBL/GenBank/DDBJ databases">
        <title>Caerostris extrusa draft genome.</title>
        <authorList>
            <person name="Kono N."/>
            <person name="Arakawa K."/>
        </authorList>
    </citation>
    <scope>NUCLEOTIDE SEQUENCE [LARGE SCALE GENOMIC DNA]</scope>
</reference>
<evidence type="ECO:0000313" key="1">
    <source>
        <dbReference type="EMBL" id="GIX91932.1"/>
    </source>
</evidence>
<name>A0AAV4P9X1_CAEEX</name>
<comment type="caution">
    <text evidence="1">The sequence shown here is derived from an EMBL/GenBank/DDBJ whole genome shotgun (WGS) entry which is preliminary data.</text>
</comment>
<sequence length="157" mass="18886">MNIMYRSTTKRSDASDSRAAIRNIMYEQTIRSDIVKHIRMCERSLYMDMHNEFSEFKITRWVQITPKFHTPYNALIHMFKHTQYNRYHDKFNQLGPIATKRSDVSDSREAIMDIMYKQTIRYDIVKHIRMCEWSLSIWTCIMSSLEFKLLAGSFHTL</sequence>
<proteinExistence type="predicted"/>
<gene>
    <name evidence="1" type="ORF">CEXT_382171</name>
</gene>
<dbReference type="Proteomes" id="UP001054945">
    <property type="component" value="Unassembled WGS sequence"/>
</dbReference>
<accession>A0AAV4P9X1</accession>
<dbReference type="AlphaFoldDB" id="A0AAV4P9X1"/>
<dbReference type="EMBL" id="BPLR01021634">
    <property type="protein sequence ID" value="GIX91932.1"/>
    <property type="molecule type" value="Genomic_DNA"/>
</dbReference>
<evidence type="ECO:0000313" key="2">
    <source>
        <dbReference type="Proteomes" id="UP001054945"/>
    </source>
</evidence>
<organism evidence="1 2">
    <name type="scientific">Caerostris extrusa</name>
    <name type="common">Bark spider</name>
    <name type="synonym">Caerostris bankana</name>
    <dbReference type="NCBI Taxonomy" id="172846"/>
    <lineage>
        <taxon>Eukaryota</taxon>
        <taxon>Metazoa</taxon>
        <taxon>Ecdysozoa</taxon>
        <taxon>Arthropoda</taxon>
        <taxon>Chelicerata</taxon>
        <taxon>Arachnida</taxon>
        <taxon>Araneae</taxon>
        <taxon>Araneomorphae</taxon>
        <taxon>Entelegynae</taxon>
        <taxon>Araneoidea</taxon>
        <taxon>Araneidae</taxon>
        <taxon>Caerostris</taxon>
    </lineage>
</organism>
<protein>
    <submittedName>
        <fullName evidence="1">Uncharacterized protein</fullName>
    </submittedName>
</protein>
<keyword evidence="2" id="KW-1185">Reference proteome</keyword>